<feature type="domain" description="Zn(2)-C6 fungal-type" evidence="4">
    <location>
        <begin position="20"/>
        <end position="50"/>
    </location>
</feature>
<gene>
    <name evidence="5" type="ORF">B0I36DRAFT_309578</name>
</gene>
<reference evidence="5" key="1">
    <citation type="journal article" date="2021" name="Nat. Commun.">
        <title>Genetic determinants of endophytism in the Arabidopsis root mycobiome.</title>
        <authorList>
            <person name="Mesny F."/>
            <person name="Miyauchi S."/>
            <person name="Thiergart T."/>
            <person name="Pickel B."/>
            <person name="Atanasova L."/>
            <person name="Karlsson M."/>
            <person name="Huettel B."/>
            <person name="Barry K.W."/>
            <person name="Haridas S."/>
            <person name="Chen C."/>
            <person name="Bauer D."/>
            <person name="Andreopoulos W."/>
            <person name="Pangilinan J."/>
            <person name="LaButti K."/>
            <person name="Riley R."/>
            <person name="Lipzen A."/>
            <person name="Clum A."/>
            <person name="Drula E."/>
            <person name="Henrissat B."/>
            <person name="Kohler A."/>
            <person name="Grigoriev I.V."/>
            <person name="Martin F.M."/>
            <person name="Hacquard S."/>
        </authorList>
    </citation>
    <scope>NUCLEOTIDE SEQUENCE</scope>
    <source>
        <strain evidence="5">MPI-CAGE-CH-0230</strain>
    </source>
</reference>
<evidence type="ECO:0000256" key="3">
    <source>
        <dbReference type="SAM" id="MobiDB-lite"/>
    </source>
</evidence>
<organism evidence="5 6">
    <name type="scientific">Microdochium trichocladiopsis</name>
    <dbReference type="NCBI Taxonomy" id="1682393"/>
    <lineage>
        <taxon>Eukaryota</taxon>
        <taxon>Fungi</taxon>
        <taxon>Dikarya</taxon>
        <taxon>Ascomycota</taxon>
        <taxon>Pezizomycotina</taxon>
        <taxon>Sordariomycetes</taxon>
        <taxon>Xylariomycetidae</taxon>
        <taxon>Xylariales</taxon>
        <taxon>Microdochiaceae</taxon>
        <taxon>Microdochium</taxon>
    </lineage>
</organism>
<evidence type="ECO:0000313" key="5">
    <source>
        <dbReference type="EMBL" id="KAH7039902.1"/>
    </source>
</evidence>
<dbReference type="GO" id="GO:0000981">
    <property type="term" value="F:DNA-binding transcription factor activity, RNA polymerase II-specific"/>
    <property type="evidence" value="ECO:0007669"/>
    <property type="project" value="InterPro"/>
</dbReference>
<dbReference type="GO" id="GO:0008270">
    <property type="term" value="F:zinc ion binding"/>
    <property type="evidence" value="ECO:0007669"/>
    <property type="project" value="InterPro"/>
</dbReference>
<dbReference type="PROSITE" id="PS50048">
    <property type="entry name" value="ZN2_CY6_FUNGAL_2"/>
    <property type="match status" value="1"/>
</dbReference>
<evidence type="ECO:0000313" key="6">
    <source>
        <dbReference type="Proteomes" id="UP000756346"/>
    </source>
</evidence>
<dbReference type="PANTHER" id="PTHR37534:SF15">
    <property type="entry name" value="ZN(II)2CYS6 TRANSCRIPTION FACTOR (EUROFUNG)"/>
    <property type="match status" value="1"/>
</dbReference>
<dbReference type="GO" id="GO:0000976">
    <property type="term" value="F:transcription cis-regulatory region binding"/>
    <property type="evidence" value="ECO:0007669"/>
    <property type="project" value="TreeGrafter"/>
</dbReference>
<dbReference type="Proteomes" id="UP000756346">
    <property type="component" value="Unassembled WGS sequence"/>
</dbReference>
<dbReference type="SMART" id="SM00066">
    <property type="entry name" value="GAL4"/>
    <property type="match status" value="1"/>
</dbReference>
<feature type="region of interest" description="Disordered" evidence="3">
    <location>
        <begin position="473"/>
        <end position="495"/>
    </location>
</feature>
<dbReference type="EMBL" id="JAGTJQ010000001">
    <property type="protein sequence ID" value="KAH7039902.1"/>
    <property type="molecule type" value="Genomic_DNA"/>
</dbReference>
<protein>
    <submittedName>
        <fullName evidence="5">Fungal-specific transcription factor domain-containing protein</fullName>
    </submittedName>
</protein>
<dbReference type="AlphaFoldDB" id="A0A9P8YDP3"/>
<accession>A0A9P8YDP3</accession>
<dbReference type="GeneID" id="70181698"/>
<keyword evidence="2" id="KW-0539">Nucleus</keyword>
<dbReference type="InterPro" id="IPR001138">
    <property type="entry name" value="Zn2Cys6_DnaBD"/>
</dbReference>
<name>A0A9P8YDP3_9PEZI</name>
<dbReference type="Gene3D" id="4.10.240.10">
    <property type="entry name" value="Zn(2)-C6 fungal-type DNA-binding domain"/>
    <property type="match status" value="1"/>
</dbReference>
<comment type="subcellular location">
    <subcellularLocation>
        <location evidence="1">Nucleus</location>
    </subcellularLocation>
</comment>
<comment type="caution">
    <text evidence="5">The sequence shown here is derived from an EMBL/GenBank/DDBJ whole genome shotgun (WGS) entry which is preliminary data.</text>
</comment>
<dbReference type="OrthoDB" id="25818at2759"/>
<dbReference type="SUPFAM" id="SSF57701">
    <property type="entry name" value="Zn2/Cys6 DNA-binding domain"/>
    <property type="match status" value="1"/>
</dbReference>
<dbReference type="InterPro" id="IPR021858">
    <property type="entry name" value="Fun_TF"/>
</dbReference>
<dbReference type="PRINTS" id="PR00755">
    <property type="entry name" value="AFLATOXINBRP"/>
</dbReference>
<dbReference type="InterPro" id="IPR036864">
    <property type="entry name" value="Zn2-C6_fun-type_DNA-bd_sf"/>
</dbReference>
<evidence type="ECO:0000256" key="1">
    <source>
        <dbReference type="ARBA" id="ARBA00004123"/>
    </source>
</evidence>
<dbReference type="CDD" id="cd00067">
    <property type="entry name" value="GAL4"/>
    <property type="match status" value="1"/>
</dbReference>
<feature type="compositionally biased region" description="Gly residues" evidence="3">
    <location>
        <begin position="479"/>
        <end position="492"/>
    </location>
</feature>
<dbReference type="PANTHER" id="PTHR37534">
    <property type="entry name" value="TRANSCRIPTIONAL ACTIVATOR PROTEIN UGA3"/>
    <property type="match status" value="1"/>
</dbReference>
<dbReference type="GO" id="GO:0045944">
    <property type="term" value="P:positive regulation of transcription by RNA polymerase II"/>
    <property type="evidence" value="ECO:0007669"/>
    <property type="project" value="TreeGrafter"/>
</dbReference>
<dbReference type="PROSITE" id="PS00463">
    <property type="entry name" value="ZN2_CY6_FUNGAL_1"/>
    <property type="match status" value="1"/>
</dbReference>
<dbReference type="Pfam" id="PF11951">
    <property type="entry name" value="Fungal_trans_2"/>
    <property type="match status" value="1"/>
</dbReference>
<evidence type="ECO:0000256" key="2">
    <source>
        <dbReference type="ARBA" id="ARBA00023242"/>
    </source>
</evidence>
<dbReference type="GO" id="GO:0005634">
    <property type="term" value="C:nucleus"/>
    <property type="evidence" value="ECO:0007669"/>
    <property type="project" value="UniProtKB-SubCell"/>
</dbReference>
<dbReference type="Pfam" id="PF00172">
    <property type="entry name" value="Zn_clus"/>
    <property type="match status" value="1"/>
</dbReference>
<sequence>MLLYTKLAPPKVPKRRSRAGCTSCKEKKKKCDETRPQCARCAERGLDCAYEAVKPRQRKQRDSIGSLADFVHAAEYRRSYRTSDLLEHADSERYDDGYHDLSVADEDVEDISIDDIYTTDDMLLSPTSPLGFDGVWTDNHSLVPFKMRRESTASVMSIPRSKQPDLAMIAPCPAGSPRLEFCMPAFQEFSDKRNRRQLVDHFCNVLSHLIVFREESGNPFQQLVLPLSYNSGPVQNAIFALASAHLEYRGVQNDEKSIYFHNKAIQGLAQLIEVGTSVDKNHILAAIMLLVYYEVLVQRGRSSIVDGHLRGALTIMSTATDQNDATGLFLERAFRFYDVITALSLGTAPLSTAPAAGCLLPFPPMNAAPASPLHNVDTLLGMATTLWPVMHRLSSLLSLRAELENAKQTNQTSKAAVLRSEYDETSQAIEVALTQWQPCLPPKVVLTVGTSGDGEEQLASLALATPAKQANAKSSADGAGAGGSGAGAGAVGSGSPSQQELARLQSILHNAMAYRHSAFVYLYRTIYEYQPDHPLVQEHAHKALRHCVETVSHKGPMGALLWPLFVSACEARSEADRALARRAFTEIELRQGMTNIEQAWRVVAEVWARSDAKSHSSGADDDGSSSSSSEHIAKEAAVAGSAAMAACGLSAADGGMDNYLDAGQLWRKISAEMGVNIVFG</sequence>
<dbReference type="RefSeq" id="XP_046017957.1">
    <property type="nucleotide sequence ID" value="XM_046152152.1"/>
</dbReference>
<proteinExistence type="predicted"/>
<evidence type="ECO:0000259" key="4">
    <source>
        <dbReference type="PROSITE" id="PS50048"/>
    </source>
</evidence>
<keyword evidence="6" id="KW-1185">Reference proteome</keyword>